<reference evidence="1 2" key="1">
    <citation type="submission" date="2023-08" db="EMBL/GenBank/DDBJ databases">
        <title>Bioegradation of LLDPE and BLDPE plastic by marine bacteria from coast plastic debris.</title>
        <authorList>
            <person name="Rong Z."/>
        </authorList>
    </citation>
    <scope>NUCLEOTIDE SEQUENCE [LARGE SCALE GENOMIC DNA]</scope>
    <source>
        <strain evidence="1 2">Z-2</strain>
    </source>
</reference>
<dbReference type="EMBL" id="JAVLUS010000018">
    <property type="protein sequence ID" value="MDS1115905.1"/>
    <property type="molecule type" value="Genomic_DNA"/>
</dbReference>
<organism evidence="1 2">
    <name type="scientific">Gordonia westfalica</name>
    <dbReference type="NCBI Taxonomy" id="158898"/>
    <lineage>
        <taxon>Bacteria</taxon>
        <taxon>Bacillati</taxon>
        <taxon>Actinomycetota</taxon>
        <taxon>Actinomycetes</taxon>
        <taxon>Mycobacteriales</taxon>
        <taxon>Gordoniaceae</taxon>
        <taxon>Gordonia</taxon>
    </lineage>
</organism>
<keyword evidence="2" id="KW-1185">Reference proteome</keyword>
<evidence type="ECO:0000313" key="1">
    <source>
        <dbReference type="EMBL" id="MDS1115905.1"/>
    </source>
</evidence>
<sequence>MTKHDPCFDRVRRRLIATDRDAALDLLENGLREVPVYRWLIGDEAPSDAYRWYGEVLFIECMNGIEGIFDSAGRLTALIAVLGSPSEAGRIDDDLKHRTRQWVQSIDGFADRFRELQSKTDEAKVADEAIRVVFALVERGHRGGGTLAELVDPVVERAQRLELPVTASTSDPRLSDLYARKWNCLVRTEFSLTDGPTVWVQRRDRERPRAAPGGVM</sequence>
<accession>A0ABU2GYB3</accession>
<dbReference type="Proteomes" id="UP001265083">
    <property type="component" value="Unassembled WGS sequence"/>
</dbReference>
<dbReference type="RefSeq" id="WP_310951779.1">
    <property type="nucleotide sequence ID" value="NZ_JAVLUS010000018.1"/>
</dbReference>
<comment type="caution">
    <text evidence="1">The sequence shown here is derived from an EMBL/GenBank/DDBJ whole genome shotgun (WGS) entry which is preliminary data.</text>
</comment>
<name>A0ABU2GYB3_9ACTN</name>
<evidence type="ECO:0000313" key="2">
    <source>
        <dbReference type="Proteomes" id="UP001265083"/>
    </source>
</evidence>
<gene>
    <name evidence="1" type="ORF">RD149_19340</name>
</gene>
<dbReference type="Gene3D" id="3.40.630.30">
    <property type="match status" value="1"/>
</dbReference>
<proteinExistence type="predicted"/>
<protein>
    <submittedName>
        <fullName evidence="1">Uncharacterized protein</fullName>
    </submittedName>
</protein>